<accession>A0A317X0F9</accession>
<dbReference type="AlphaFoldDB" id="A0A317X0F9"/>
<dbReference type="InterPro" id="IPR042098">
    <property type="entry name" value="TauD-like_sf"/>
</dbReference>
<organism evidence="2 3">
    <name type="scientific">Aspergillus sclerotioniger CBS 115572</name>
    <dbReference type="NCBI Taxonomy" id="1450535"/>
    <lineage>
        <taxon>Eukaryota</taxon>
        <taxon>Fungi</taxon>
        <taxon>Dikarya</taxon>
        <taxon>Ascomycota</taxon>
        <taxon>Pezizomycotina</taxon>
        <taxon>Eurotiomycetes</taxon>
        <taxon>Eurotiomycetidae</taxon>
        <taxon>Eurotiales</taxon>
        <taxon>Aspergillaceae</taxon>
        <taxon>Aspergillus</taxon>
        <taxon>Aspergillus subgen. Circumdati</taxon>
    </lineage>
</organism>
<dbReference type="InterPro" id="IPR007817">
    <property type="entry name" value="Isocyanide_synthase_DIT1"/>
</dbReference>
<dbReference type="Pfam" id="PF05141">
    <property type="entry name" value="DIT1_PvcA"/>
    <property type="match status" value="1"/>
</dbReference>
<dbReference type="EMBL" id="MSFK01000009">
    <property type="protein sequence ID" value="PWY91651.1"/>
    <property type="molecule type" value="Genomic_DNA"/>
</dbReference>
<keyword evidence="1" id="KW-0560">Oxidoreductase</keyword>
<dbReference type="Gene3D" id="3.60.130.10">
    <property type="entry name" value="Clavaminate synthase-like"/>
    <property type="match status" value="1"/>
</dbReference>
<evidence type="ECO:0000313" key="2">
    <source>
        <dbReference type="EMBL" id="PWY91651.1"/>
    </source>
</evidence>
<dbReference type="RefSeq" id="XP_025469379.1">
    <property type="nucleotide sequence ID" value="XM_025613800.1"/>
</dbReference>
<reference evidence="2 3" key="1">
    <citation type="submission" date="2016-12" db="EMBL/GenBank/DDBJ databases">
        <title>The genomes of Aspergillus section Nigri reveals drivers in fungal speciation.</title>
        <authorList>
            <consortium name="DOE Joint Genome Institute"/>
            <person name="Vesth T.C."/>
            <person name="Nybo J."/>
            <person name="Theobald S."/>
            <person name="Brandl J."/>
            <person name="Frisvad J.C."/>
            <person name="Nielsen K.F."/>
            <person name="Lyhne E.K."/>
            <person name="Kogle M.E."/>
            <person name="Kuo A."/>
            <person name="Riley R."/>
            <person name="Clum A."/>
            <person name="Nolan M."/>
            <person name="Lipzen A."/>
            <person name="Salamov A."/>
            <person name="Henrissat B."/>
            <person name="Wiebenga A."/>
            <person name="De Vries R.P."/>
            <person name="Grigoriev I.V."/>
            <person name="Mortensen U.H."/>
            <person name="Andersen M.R."/>
            <person name="Baker S.E."/>
        </authorList>
    </citation>
    <scope>NUCLEOTIDE SEQUENCE [LARGE SCALE GENOMIC DNA]</scope>
    <source>
        <strain evidence="2 3">CBS 115572</strain>
    </source>
</reference>
<proteinExistence type="predicted"/>
<dbReference type="GO" id="GO:0016491">
    <property type="term" value="F:oxidoreductase activity"/>
    <property type="evidence" value="ECO:0007669"/>
    <property type="project" value="UniProtKB-KW"/>
</dbReference>
<comment type="caution">
    <text evidence="2">The sequence shown here is derived from an EMBL/GenBank/DDBJ whole genome shotgun (WGS) entry which is preliminary data.</text>
</comment>
<dbReference type="OrthoDB" id="429813at2759"/>
<name>A0A317X0F9_9EURO</name>
<dbReference type="PANTHER" id="PTHR37285:SF6">
    <property type="entry name" value="BIOSYNTHESIS PROTEIN, PUTATIVE (AFU_ORTHOLOGUE AFUA_5G02660)-RELATED"/>
    <property type="match status" value="1"/>
</dbReference>
<protein>
    <submittedName>
        <fullName evidence="2">Uncharacterized protein</fullName>
    </submittedName>
</protein>
<dbReference type="PANTHER" id="PTHR37285">
    <property type="entry name" value="SPORE WALL MATURATION PROTEIN DIT1"/>
    <property type="match status" value="1"/>
</dbReference>
<dbReference type="SUPFAM" id="SSF51197">
    <property type="entry name" value="Clavaminate synthase-like"/>
    <property type="match status" value="1"/>
</dbReference>
<evidence type="ECO:0000256" key="1">
    <source>
        <dbReference type="ARBA" id="ARBA00023002"/>
    </source>
</evidence>
<keyword evidence="3" id="KW-1185">Reference proteome</keyword>
<dbReference type="Proteomes" id="UP000246702">
    <property type="component" value="Unassembled WGS sequence"/>
</dbReference>
<evidence type="ECO:0000313" key="3">
    <source>
        <dbReference type="Proteomes" id="UP000246702"/>
    </source>
</evidence>
<gene>
    <name evidence="2" type="ORF">BO94DRAFT_555460</name>
</gene>
<dbReference type="GeneID" id="37115943"/>
<sequence length="470" mass="53079">MLANAISFNHLPGTDDAILPFHATALNIMHILKSYSVNCKDVGTVAEDMRTFLPRIMSYIEKQEPIRMVLPAFPFKSPNYQDKTLGVLPDLAEELALHHLNGLCLNISRVYKHGAEVHITSNGLVYNKLTIHFRDPSFSPDAAIKTDINICLTYRGYIKFLTKDLAQKVVSKSKRAQATEIAQTARSMIVQGQMFAAAIQAQRGNYVQLSIHESAKGRKLSVPLIPQKQGIISHTPWHSCVAVGVNSFYRATHVNQVRDTHDLAENGLQIQFEHLYPCGLIIRPFSNTSQSPSLRSLPMRKIRQLSCHMSPVICCGFSDTNNKDIFVDKAAELGKVTAWSQDIIVKVRDSKRQDKNNNNIKSNEAMPMHFDGMFRLEYKTDPTTGETNRGMDNDGFWDTKIYNLPLVIPYPHQPWTVNETKFSTCNVTIHNDNASLIPQIDDLTYNYRDVLINDNISILHTRTVYTSDCD</sequence>
<dbReference type="STRING" id="1450535.A0A317X0F9"/>